<reference evidence="1 2" key="1">
    <citation type="journal article" date="2024" name="Nat. Commun.">
        <title>Phylogenomics reveals the evolutionary origins of lichenization in chlorophyte algae.</title>
        <authorList>
            <person name="Puginier C."/>
            <person name="Libourel C."/>
            <person name="Otte J."/>
            <person name="Skaloud P."/>
            <person name="Haon M."/>
            <person name="Grisel S."/>
            <person name="Petersen M."/>
            <person name="Berrin J.G."/>
            <person name="Delaux P.M."/>
            <person name="Dal Grande F."/>
            <person name="Keller J."/>
        </authorList>
    </citation>
    <scope>NUCLEOTIDE SEQUENCE [LARGE SCALE GENOMIC DNA]</scope>
    <source>
        <strain evidence="1 2">SAG 2145</strain>
    </source>
</reference>
<keyword evidence="2" id="KW-1185">Reference proteome</keyword>
<gene>
    <name evidence="1" type="ORF">WJX74_003398</name>
</gene>
<evidence type="ECO:0000313" key="2">
    <source>
        <dbReference type="Proteomes" id="UP001438707"/>
    </source>
</evidence>
<organism evidence="1 2">
    <name type="scientific">Apatococcus lobatus</name>
    <dbReference type="NCBI Taxonomy" id="904363"/>
    <lineage>
        <taxon>Eukaryota</taxon>
        <taxon>Viridiplantae</taxon>
        <taxon>Chlorophyta</taxon>
        <taxon>core chlorophytes</taxon>
        <taxon>Trebouxiophyceae</taxon>
        <taxon>Chlorellales</taxon>
        <taxon>Chlorellaceae</taxon>
        <taxon>Apatococcus</taxon>
    </lineage>
</organism>
<dbReference type="EMBL" id="JALJOS010000102">
    <property type="protein sequence ID" value="KAK9815986.1"/>
    <property type="molecule type" value="Genomic_DNA"/>
</dbReference>
<accession>A0AAW1Q558</accession>
<comment type="caution">
    <text evidence="1">The sequence shown here is derived from an EMBL/GenBank/DDBJ whole genome shotgun (WGS) entry which is preliminary data.</text>
</comment>
<dbReference type="AlphaFoldDB" id="A0AAW1Q558"/>
<name>A0AAW1Q558_9CHLO</name>
<dbReference type="Proteomes" id="UP001438707">
    <property type="component" value="Unassembled WGS sequence"/>
</dbReference>
<sequence length="94" mass="9893">MTTKVRARRSGSSCDSGCACQAQLRNRLDNPLTVTRRLAGEAAQFSSLHAASGHLAWNVLQCAVPPATGDIASCFSSKQLHSIEGAVGVFDFVS</sequence>
<protein>
    <submittedName>
        <fullName evidence="1">Uncharacterized protein</fullName>
    </submittedName>
</protein>
<proteinExistence type="predicted"/>
<evidence type="ECO:0000313" key="1">
    <source>
        <dbReference type="EMBL" id="KAK9815986.1"/>
    </source>
</evidence>